<dbReference type="GeneID" id="94337709"/>
<dbReference type="KEGG" id="bdw:94337709"/>
<dbReference type="InterPro" id="IPR036034">
    <property type="entry name" value="PDZ_sf"/>
</dbReference>
<dbReference type="EMBL" id="JALLKP010000005">
    <property type="protein sequence ID" value="KAK2195110.1"/>
    <property type="molecule type" value="Genomic_DNA"/>
</dbReference>
<dbReference type="AlphaFoldDB" id="A0AAD9PHU1"/>
<feature type="compositionally biased region" description="Basic and acidic residues" evidence="6">
    <location>
        <begin position="258"/>
        <end position="289"/>
    </location>
</feature>
<dbReference type="PROSITE" id="PS51865">
    <property type="entry name" value="PDZ_GRASP"/>
    <property type="match status" value="2"/>
</dbReference>
<dbReference type="InterPro" id="IPR024958">
    <property type="entry name" value="GRASP_PDZ"/>
</dbReference>
<dbReference type="RefSeq" id="XP_067801953.1">
    <property type="nucleotide sequence ID" value="XM_067948422.1"/>
</dbReference>
<dbReference type="GO" id="GO:0007030">
    <property type="term" value="P:Golgi organization"/>
    <property type="evidence" value="ECO:0007669"/>
    <property type="project" value="TreeGrafter"/>
</dbReference>
<dbReference type="GO" id="GO:0000139">
    <property type="term" value="C:Golgi membrane"/>
    <property type="evidence" value="ECO:0007669"/>
    <property type="project" value="UniProtKB-SubCell"/>
</dbReference>
<keyword evidence="3" id="KW-0333">Golgi apparatus</keyword>
<dbReference type="PANTHER" id="PTHR12893">
    <property type="entry name" value="GOLGI REASSEMBLY STACKING PROTEIN GRASP"/>
    <property type="match status" value="1"/>
</dbReference>
<evidence type="ECO:0000313" key="8">
    <source>
        <dbReference type="EMBL" id="KAK2195110.1"/>
    </source>
</evidence>
<gene>
    <name evidence="8" type="ORF">BdWA1_003412</name>
</gene>
<protein>
    <submittedName>
        <fullName evidence="8">Bifunctional GRASP-type PDZ domain/PDZ superfamily/GRASP55-65</fullName>
    </submittedName>
</protein>
<dbReference type="PANTHER" id="PTHR12893:SF0">
    <property type="entry name" value="GRASP65"/>
    <property type="match status" value="1"/>
</dbReference>
<keyword evidence="4" id="KW-0472">Membrane</keyword>
<feature type="domain" description="PDZ GRASP-type" evidence="7">
    <location>
        <begin position="110"/>
        <end position="199"/>
    </location>
</feature>
<dbReference type="Pfam" id="PF04495">
    <property type="entry name" value="GRASP55_65"/>
    <property type="match status" value="1"/>
</dbReference>
<dbReference type="Gene3D" id="2.30.42.10">
    <property type="match status" value="2"/>
</dbReference>
<feature type="compositionally biased region" description="Basic and acidic residues" evidence="6">
    <location>
        <begin position="319"/>
        <end position="333"/>
    </location>
</feature>
<accession>A0AAD9PHU1</accession>
<evidence type="ECO:0000256" key="4">
    <source>
        <dbReference type="ARBA" id="ARBA00023136"/>
    </source>
</evidence>
<evidence type="ECO:0000256" key="2">
    <source>
        <dbReference type="ARBA" id="ARBA00022737"/>
    </source>
</evidence>
<keyword evidence="2" id="KW-0677">Repeat</keyword>
<evidence type="ECO:0000256" key="3">
    <source>
        <dbReference type="ARBA" id="ARBA00023034"/>
    </source>
</evidence>
<dbReference type="Proteomes" id="UP001214638">
    <property type="component" value="Unassembled WGS sequence"/>
</dbReference>
<keyword evidence="5" id="KW-0479">Metal-binding</keyword>
<feature type="domain" description="PDZ GRASP-type" evidence="7">
    <location>
        <begin position="12"/>
        <end position="105"/>
    </location>
</feature>
<reference evidence="8" key="1">
    <citation type="journal article" date="2023" name="Nat. Microbiol.">
        <title>Babesia duncani multi-omics identifies virulence factors and drug targets.</title>
        <authorList>
            <person name="Singh P."/>
            <person name="Lonardi S."/>
            <person name="Liang Q."/>
            <person name="Vydyam P."/>
            <person name="Khabirova E."/>
            <person name="Fang T."/>
            <person name="Gihaz S."/>
            <person name="Thekkiniath J."/>
            <person name="Munshi M."/>
            <person name="Abel S."/>
            <person name="Ciampossin L."/>
            <person name="Batugedara G."/>
            <person name="Gupta M."/>
            <person name="Lu X.M."/>
            <person name="Lenz T."/>
            <person name="Chakravarty S."/>
            <person name="Cornillot E."/>
            <person name="Hu Y."/>
            <person name="Ma W."/>
            <person name="Gonzalez L.M."/>
            <person name="Sanchez S."/>
            <person name="Estrada K."/>
            <person name="Sanchez-Flores A."/>
            <person name="Montero E."/>
            <person name="Harb O.S."/>
            <person name="Le Roch K.G."/>
            <person name="Mamoun C.B."/>
        </authorList>
    </citation>
    <scope>NUCLEOTIDE SEQUENCE</scope>
    <source>
        <strain evidence="8">WA1</strain>
    </source>
</reference>
<proteinExistence type="predicted"/>
<evidence type="ECO:0000256" key="6">
    <source>
        <dbReference type="SAM" id="MobiDB-lite"/>
    </source>
</evidence>
<name>A0AAD9PHU1_9APIC</name>
<sequence>MGGAQSSSTTTGGLRVHRVYPNGPGETANIEVFFDYILEADNNAYTDDTDETLSNFTNYVSKKENEEITLNIFNARKRTTRLVKIVPKKWDGVGLLGISVKFSEFTAMDEGARVVNVYDDSPARAAGLIPFTDYLLGTNLQLFVDMDCVRVHVAEHVDEEIQLYVYNSITETLRKTTIVPKNDWGGTGALGCDLANGYIHKIPLVKAIWNYPNKEVVNDNKEAVETIDLSAIDSKTDGEAYLPPSIVDLRLASISLTEKEAANSERESDRKHEADKEKSSNDDGKEKSQKNSTNEITRGVQEINLEHMKGNQEETETDGETKIKEASDDKKDD</sequence>
<comment type="subcellular location">
    <subcellularLocation>
        <location evidence="1">Golgi apparatus membrane</location>
    </subcellularLocation>
</comment>
<dbReference type="InterPro" id="IPR007583">
    <property type="entry name" value="GRASP55_65"/>
</dbReference>
<keyword evidence="5" id="KW-0862">Zinc</keyword>
<evidence type="ECO:0000313" key="9">
    <source>
        <dbReference type="Proteomes" id="UP001214638"/>
    </source>
</evidence>
<dbReference type="GO" id="GO:0046872">
    <property type="term" value="F:metal ion binding"/>
    <property type="evidence" value="ECO:0007669"/>
    <property type="project" value="UniProtKB-KW"/>
</dbReference>
<organism evidence="8 9">
    <name type="scientific">Babesia duncani</name>
    <dbReference type="NCBI Taxonomy" id="323732"/>
    <lineage>
        <taxon>Eukaryota</taxon>
        <taxon>Sar</taxon>
        <taxon>Alveolata</taxon>
        <taxon>Apicomplexa</taxon>
        <taxon>Aconoidasida</taxon>
        <taxon>Piroplasmida</taxon>
        <taxon>Babesiidae</taxon>
        <taxon>Babesia</taxon>
    </lineage>
</organism>
<dbReference type="SUPFAM" id="SSF50156">
    <property type="entry name" value="PDZ domain-like"/>
    <property type="match status" value="2"/>
</dbReference>
<feature type="binding site" evidence="5">
    <location>
        <position position="17"/>
    </location>
    <ligand>
        <name>Zn(2+)</name>
        <dbReference type="ChEBI" id="CHEBI:29105"/>
    </ligand>
</feature>
<evidence type="ECO:0000256" key="1">
    <source>
        <dbReference type="ARBA" id="ARBA00004394"/>
    </source>
</evidence>
<comment type="caution">
    <text evidence="8">The sequence shown here is derived from an EMBL/GenBank/DDBJ whole genome shotgun (WGS) entry which is preliminary data.</text>
</comment>
<evidence type="ECO:0000256" key="5">
    <source>
        <dbReference type="PIRSR" id="PIRSR607583-1"/>
    </source>
</evidence>
<feature type="region of interest" description="Disordered" evidence="6">
    <location>
        <begin position="258"/>
        <end position="333"/>
    </location>
</feature>
<keyword evidence="9" id="KW-1185">Reference proteome</keyword>
<evidence type="ECO:0000259" key="7">
    <source>
        <dbReference type="PROSITE" id="PS51865"/>
    </source>
</evidence>